<name>A0ABT3SBA5_9MYCO</name>
<dbReference type="Gene3D" id="1.10.540.10">
    <property type="entry name" value="Acyl-CoA dehydrogenase/oxidase, N-terminal domain"/>
    <property type="match status" value="1"/>
</dbReference>
<gene>
    <name evidence="4" type="ORF">ORI27_06955</name>
</gene>
<dbReference type="Gene3D" id="2.40.110.10">
    <property type="entry name" value="Butyryl-CoA Dehydrogenase, subunit A, domain 2"/>
    <property type="match status" value="1"/>
</dbReference>
<dbReference type="Pfam" id="PF08028">
    <property type="entry name" value="Acyl-CoA_dh_2"/>
    <property type="match status" value="1"/>
</dbReference>
<dbReference type="SUPFAM" id="SSF56645">
    <property type="entry name" value="Acyl-CoA dehydrogenase NM domain-like"/>
    <property type="match status" value="1"/>
</dbReference>
<evidence type="ECO:0000256" key="1">
    <source>
        <dbReference type="ARBA" id="ARBA00023002"/>
    </source>
</evidence>
<dbReference type="SUPFAM" id="SSF47203">
    <property type="entry name" value="Acyl-CoA dehydrogenase C-terminal domain-like"/>
    <property type="match status" value="1"/>
</dbReference>
<dbReference type="RefSeq" id="WP_265995823.1">
    <property type="nucleotide sequence ID" value="NZ_JAPJDN010000004.1"/>
</dbReference>
<keyword evidence="1" id="KW-0560">Oxidoreductase</keyword>
<dbReference type="Pfam" id="PF02771">
    <property type="entry name" value="Acyl-CoA_dh_N"/>
    <property type="match status" value="1"/>
</dbReference>
<dbReference type="PIRSF" id="PIRSF016578">
    <property type="entry name" value="HsaA"/>
    <property type="match status" value="1"/>
</dbReference>
<feature type="domain" description="Acyl-CoA dehydrogenase/oxidase N-terminal" evidence="2">
    <location>
        <begin position="40"/>
        <end position="109"/>
    </location>
</feature>
<evidence type="ECO:0000313" key="4">
    <source>
        <dbReference type="EMBL" id="MCX2936429.1"/>
    </source>
</evidence>
<sequence>MSIDQDIRVTAANAAGGDFGFREELADDLVAKATSVRSLLAGKADEHEQTSELSQEVVDKLTELGIFSMAGPQRIGGLAQSSQSMARVAAEIAKGCPSTAWVYTIYNSCLWFASKLPAGIQAQIFADGIPLICSPQNGIGHLVADGDGFRLTGRWSYATGSHHAAWTMVPVLSPEMAPMLAVMPMSDVQIENTWHVAGMKGTGSDTVVADNVLVPSTMLAAFSDIAVAPPATVAESIRVASDYWVNYPILRAKALGVLVGCAEGLLEVVAAKSGGPIIYSTYAHKSDAPAYHAAIGEAATQILAARRMVENSCARIDDAASEGRVQSVAERTDARGEGALVISLLHSAIERLMDLGGSSGFTTTAAAQRYWRDFAIGARHVIFNSQISYEQVGRHVLGVEPGVVDPEMI</sequence>
<reference evidence="4 5" key="1">
    <citation type="submission" date="2022-11" db="EMBL/GenBank/DDBJ databases">
        <title>Mycobacterium sp. nov.</title>
        <authorList>
            <person name="Papic B."/>
            <person name="Spicic S."/>
            <person name="Duvnjak S."/>
        </authorList>
    </citation>
    <scope>NUCLEOTIDE SEQUENCE [LARGE SCALE GENOMIC DNA]</scope>
    <source>
        <strain evidence="4 5">CVI_P4</strain>
    </source>
</reference>
<dbReference type="InterPro" id="IPR009100">
    <property type="entry name" value="AcylCoA_DH/oxidase_NM_dom_sf"/>
</dbReference>
<dbReference type="EMBL" id="JAPJDO010000004">
    <property type="protein sequence ID" value="MCX2936429.1"/>
    <property type="molecule type" value="Genomic_DNA"/>
</dbReference>
<dbReference type="Gene3D" id="1.20.140.10">
    <property type="entry name" value="Butyryl-CoA Dehydrogenase, subunit A, domain 3"/>
    <property type="match status" value="1"/>
</dbReference>
<feature type="domain" description="Acyl-CoA dehydrogenase C-terminal" evidence="3">
    <location>
        <begin position="257"/>
        <end position="384"/>
    </location>
</feature>
<dbReference type="InterPro" id="IPR036250">
    <property type="entry name" value="AcylCo_DH-like_C"/>
</dbReference>
<dbReference type="InterPro" id="IPR046373">
    <property type="entry name" value="Acyl-CoA_Oxase/DH_mid-dom_sf"/>
</dbReference>
<keyword evidence="5" id="KW-1185">Reference proteome</keyword>
<organism evidence="4 5">
    <name type="scientific">Mycobacterium pinniadriaticum</name>
    <dbReference type="NCBI Taxonomy" id="2994102"/>
    <lineage>
        <taxon>Bacteria</taxon>
        <taxon>Bacillati</taxon>
        <taxon>Actinomycetota</taxon>
        <taxon>Actinomycetes</taxon>
        <taxon>Mycobacteriales</taxon>
        <taxon>Mycobacteriaceae</taxon>
        <taxon>Mycobacterium</taxon>
    </lineage>
</organism>
<protein>
    <submittedName>
        <fullName evidence="4">Acyl-CoA dehydrogenase family protein</fullName>
    </submittedName>
</protein>
<comment type="caution">
    <text evidence="4">The sequence shown here is derived from an EMBL/GenBank/DDBJ whole genome shotgun (WGS) entry which is preliminary data.</text>
</comment>
<dbReference type="InterPro" id="IPR013786">
    <property type="entry name" value="AcylCoA_DH/ox_N"/>
</dbReference>
<dbReference type="PANTHER" id="PTHR43884:SF12">
    <property type="entry name" value="ISOVALERYL-COA DEHYDROGENASE, MITOCHONDRIAL-RELATED"/>
    <property type="match status" value="1"/>
</dbReference>
<accession>A0ABT3SBA5</accession>
<evidence type="ECO:0000259" key="2">
    <source>
        <dbReference type="Pfam" id="PF02771"/>
    </source>
</evidence>
<evidence type="ECO:0000259" key="3">
    <source>
        <dbReference type="Pfam" id="PF08028"/>
    </source>
</evidence>
<dbReference type="InterPro" id="IPR013107">
    <property type="entry name" value="Acyl-CoA_DH_C"/>
</dbReference>
<dbReference type="Proteomes" id="UP001300745">
    <property type="component" value="Unassembled WGS sequence"/>
</dbReference>
<proteinExistence type="predicted"/>
<dbReference type="InterPro" id="IPR037069">
    <property type="entry name" value="AcylCoA_DH/ox_N_sf"/>
</dbReference>
<dbReference type="PANTHER" id="PTHR43884">
    <property type="entry name" value="ACYL-COA DEHYDROGENASE"/>
    <property type="match status" value="1"/>
</dbReference>
<evidence type="ECO:0000313" key="5">
    <source>
        <dbReference type="Proteomes" id="UP001300745"/>
    </source>
</evidence>